<dbReference type="Pfam" id="PF01603">
    <property type="entry name" value="B56"/>
    <property type="match status" value="1"/>
</dbReference>
<dbReference type="InterPro" id="IPR002554">
    <property type="entry name" value="PP2A_B56"/>
</dbReference>
<organism evidence="2 3">
    <name type="scientific">Globodera pallida</name>
    <name type="common">Potato cyst nematode worm</name>
    <name type="synonym">Heterodera pallida</name>
    <dbReference type="NCBI Taxonomy" id="36090"/>
    <lineage>
        <taxon>Eukaryota</taxon>
        <taxon>Metazoa</taxon>
        <taxon>Ecdysozoa</taxon>
        <taxon>Nematoda</taxon>
        <taxon>Chromadorea</taxon>
        <taxon>Rhabditida</taxon>
        <taxon>Tylenchina</taxon>
        <taxon>Tylenchomorpha</taxon>
        <taxon>Tylenchoidea</taxon>
        <taxon>Heteroderidae</taxon>
        <taxon>Heteroderinae</taxon>
        <taxon>Globodera</taxon>
    </lineage>
</organism>
<dbReference type="GO" id="GO:0000159">
    <property type="term" value="C:protein phosphatase type 2A complex"/>
    <property type="evidence" value="ECO:0007669"/>
    <property type="project" value="InterPro"/>
</dbReference>
<dbReference type="GO" id="GO:0005634">
    <property type="term" value="C:nucleus"/>
    <property type="evidence" value="ECO:0007669"/>
    <property type="project" value="TreeGrafter"/>
</dbReference>
<keyword evidence="2" id="KW-1185">Reference proteome</keyword>
<accession>A0A183C9Q8</accession>
<evidence type="ECO:0000256" key="1">
    <source>
        <dbReference type="ARBA" id="ARBA00009745"/>
    </source>
</evidence>
<reference evidence="3" key="2">
    <citation type="submission" date="2016-06" db="UniProtKB">
        <authorList>
            <consortium name="WormBaseParasite"/>
        </authorList>
    </citation>
    <scope>IDENTIFICATION</scope>
</reference>
<dbReference type="GO" id="GO:0007165">
    <property type="term" value="P:signal transduction"/>
    <property type="evidence" value="ECO:0007669"/>
    <property type="project" value="InterPro"/>
</dbReference>
<evidence type="ECO:0000313" key="2">
    <source>
        <dbReference type="Proteomes" id="UP000050741"/>
    </source>
</evidence>
<sequence>MGFLEELVEYFGTANGPVCERVYPALFGIVSNKIYGDLYPLDSDDGTQWQGAGEEAFSTGENGRTDSDGTAIENHSVAWKHSKLIYDLFLAVLGSNEFRVTEAKSFVDPPFVRRLITNFAISPESGERKCLAQILRRIYVKFFRLRLHIRKHLLYSLLEVVFDERSQLATTKTFFGIAEILEVLEKISSLEHFYKALIDRVLQFIALDPSLTPATIDALLKWWPKTSGQKEIIFLEELELILGKAEDQRILRELIGKLFVQLAKCISSQHFQVKVFSIFWQICLFPVSIKALHFWKNERILQLSKQNSAQIIKIIFDPLGEVAKTHWNAKIRLEAKYLQNVMMEMNWKVYNKRMTESSKK</sequence>
<dbReference type="InterPro" id="IPR011989">
    <property type="entry name" value="ARM-like"/>
</dbReference>
<dbReference type="WBParaSite" id="GPLIN_000960600">
    <property type="protein sequence ID" value="GPLIN_000960600"/>
    <property type="gene ID" value="GPLIN_000960600"/>
</dbReference>
<evidence type="ECO:0000313" key="3">
    <source>
        <dbReference type="WBParaSite" id="GPLIN_000960600"/>
    </source>
</evidence>
<reference evidence="2" key="1">
    <citation type="submission" date="2014-05" db="EMBL/GenBank/DDBJ databases">
        <title>The genome and life-stage specific transcriptomes of Globodera pallida elucidate key aspects of plant parasitism by a cyst nematode.</title>
        <authorList>
            <person name="Cotton J.A."/>
            <person name="Lilley C.J."/>
            <person name="Jones L.M."/>
            <person name="Kikuchi T."/>
            <person name="Reid A.J."/>
            <person name="Thorpe P."/>
            <person name="Tsai I.J."/>
            <person name="Beasley H."/>
            <person name="Blok V."/>
            <person name="Cock P.J.A."/>
            <person name="Van den Akker S.E."/>
            <person name="Holroyd N."/>
            <person name="Hunt M."/>
            <person name="Mantelin S."/>
            <person name="Naghra H."/>
            <person name="Pain A."/>
            <person name="Palomares-Rius J.E."/>
            <person name="Zarowiecki M."/>
            <person name="Berriman M."/>
            <person name="Jones J.T."/>
            <person name="Urwin P.E."/>
        </authorList>
    </citation>
    <scope>NUCLEOTIDE SEQUENCE [LARGE SCALE GENOMIC DNA]</scope>
    <source>
        <strain evidence="2">Lindley</strain>
    </source>
</reference>
<dbReference type="GO" id="GO:0072542">
    <property type="term" value="F:protein phosphatase activator activity"/>
    <property type="evidence" value="ECO:0007669"/>
    <property type="project" value="TreeGrafter"/>
</dbReference>
<comment type="similarity">
    <text evidence="1">Belongs to the phosphatase 2A regulatory subunit B56 family.</text>
</comment>
<dbReference type="InterPro" id="IPR016024">
    <property type="entry name" value="ARM-type_fold"/>
</dbReference>
<dbReference type="Proteomes" id="UP000050741">
    <property type="component" value="Unassembled WGS sequence"/>
</dbReference>
<dbReference type="SUPFAM" id="SSF48371">
    <property type="entry name" value="ARM repeat"/>
    <property type="match status" value="1"/>
</dbReference>
<protein>
    <submittedName>
        <fullName evidence="3">Serine/threonine protein phosphatase 2A regulatory subunit</fullName>
    </submittedName>
</protein>
<dbReference type="PANTHER" id="PTHR10257:SF3">
    <property type="entry name" value="SERINE_THREONINE-PROTEIN PHOSPHATASE 2A 56 KDA REGULATORY SUBUNIT GAMMA ISOFORM"/>
    <property type="match status" value="1"/>
</dbReference>
<dbReference type="AlphaFoldDB" id="A0A183C9Q8"/>
<dbReference type="GO" id="GO:0005829">
    <property type="term" value="C:cytosol"/>
    <property type="evidence" value="ECO:0007669"/>
    <property type="project" value="TreeGrafter"/>
</dbReference>
<dbReference type="Gene3D" id="1.25.10.10">
    <property type="entry name" value="Leucine-rich Repeat Variant"/>
    <property type="match status" value="2"/>
</dbReference>
<proteinExistence type="inferred from homology"/>
<dbReference type="PANTHER" id="PTHR10257">
    <property type="entry name" value="SERINE/THREONINE PROTEIN PHOSPHATASE 2A PP2A REGULATORY SUBUNIT B"/>
    <property type="match status" value="1"/>
</dbReference>
<name>A0A183C9Q8_GLOPA</name>